<dbReference type="Gene3D" id="3.90.25.10">
    <property type="entry name" value="UDP-galactose 4-epimerase, domain 1"/>
    <property type="match status" value="1"/>
</dbReference>
<reference evidence="3 4" key="1">
    <citation type="journal article" date="2019" name="Int. J. Syst. Evol. Microbiol.">
        <title>The Global Catalogue of Microorganisms (GCM) 10K type strain sequencing project: providing services to taxonomists for standard genome sequencing and annotation.</title>
        <authorList>
            <consortium name="The Broad Institute Genomics Platform"/>
            <consortium name="The Broad Institute Genome Sequencing Center for Infectious Disease"/>
            <person name="Wu L."/>
            <person name="Ma J."/>
        </authorList>
    </citation>
    <scope>NUCLEOTIDE SEQUENCE [LARGE SCALE GENOMIC DNA]</scope>
    <source>
        <strain evidence="3 4">CGMCC 1.10593</strain>
    </source>
</reference>
<dbReference type="AlphaFoldDB" id="A0ABD6D5K9"/>
<organism evidence="3 4">
    <name type="scientific">Halohasta litorea</name>
    <dbReference type="NCBI Taxonomy" id="869891"/>
    <lineage>
        <taxon>Archaea</taxon>
        <taxon>Methanobacteriati</taxon>
        <taxon>Methanobacteriota</taxon>
        <taxon>Stenosarchaea group</taxon>
        <taxon>Halobacteria</taxon>
        <taxon>Halobacteriales</taxon>
        <taxon>Haloferacaceae</taxon>
        <taxon>Halohasta</taxon>
    </lineage>
</organism>
<accession>A0ABD6D5K9</accession>
<sequence length="312" mass="33732">MSDYEPDGRTILVTGGAGFIGSHIVDAVVDRNDVRVLDSLSTGSRENLHPDARLIEGDIRDEETLDAAMEGVDIVFHKAAMVSVPASVEQPTACHDINGTATLKLLEAARANDSRVIFASSAAIYGHPDELPIAEAAPKRPASPYGLEKLTADYYTRIYADRYGLETVNLRYFNVYGPRQTGGQYSGVISTFLDQARAGEPITVEGDGEQTRDFVHVEDVVQANLRAATADRTGTSYNIGTGSNITIRELAETVQRVTDTESEIVHTDPRPGDIDRSEADISKAREGLGYRPTVTVEDGLSQLVSSRQSSDS</sequence>
<name>A0ABD6D5K9_9EURY</name>
<gene>
    <name evidence="3" type="ORF">ACFSBW_06435</name>
</gene>
<dbReference type="Proteomes" id="UP001597052">
    <property type="component" value="Unassembled WGS sequence"/>
</dbReference>
<dbReference type="SUPFAM" id="SSF51735">
    <property type="entry name" value="NAD(P)-binding Rossmann-fold domains"/>
    <property type="match status" value="1"/>
</dbReference>
<evidence type="ECO:0000259" key="2">
    <source>
        <dbReference type="Pfam" id="PF01370"/>
    </source>
</evidence>
<comment type="caution">
    <text evidence="3">The sequence shown here is derived from an EMBL/GenBank/DDBJ whole genome shotgun (WGS) entry which is preliminary data.</text>
</comment>
<keyword evidence="4" id="KW-1185">Reference proteome</keyword>
<evidence type="ECO:0000313" key="4">
    <source>
        <dbReference type="Proteomes" id="UP001597052"/>
    </source>
</evidence>
<evidence type="ECO:0000313" key="3">
    <source>
        <dbReference type="EMBL" id="MFD1641509.1"/>
    </source>
</evidence>
<dbReference type="Gene3D" id="3.40.50.720">
    <property type="entry name" value="NAD(P)-binding Rossmann-like Domain"/>
    <property type="match status" value="1"/>
</dbReference>
<dbReference type="InterPro" id="IPR036291">
    <property type="entry name" value="NAD(P)-bd_dom_sf"/>
</dbReference>
<dbReference type="RefSeq" id="WP_256396887.1">
    <property type="nucleotide sequence ID" value="NZ_JANHDJ010000005.1"/>
</dbReference>
<dbReference type="InterPro" id="IPR001509">
    <property type="entry name" value="Epimerase_deHydtase"/>
</dbReference>
<dbReference type="PANTHER" id="PTHR43000">
    <property type="entry name" value="DTDP-D-GLUCOSE 4,6-DEHYDRATASE-RELATED"/>
    <property type="match status" value="1"/>
</dbReference>
<dbReference type="PRINTS" id="PR01713">
    <property type="entry name" value="NUCEPIMERASE"/>
</dbReference>
<feature type="domain" description="NAD-dependent epimerase/dehydratase" evidence="2">
    <location>
        <begin position="11"/>
        <end position="240"/>
    </location>
</feature>
<dbReference type="Pfam" id="PF01370">
    <property type="entry name" value="Epimerase"/>
    <property type="match status" value="1"/>
</dbReference>
<dbReference type="EMBL" id="JBHUDM010000002">
    <property type="protein sequence ID" value="MFD1641509.1"/>
    <property type="molecule type" value="Genomic_DNA"/>
</dbReference>
<protein>
    <submittedName>
        <fullName evidence="3">NAD-dependent epimerase/dehydratase family protein</fullName>
    </submittedName>
</protein>
<evidence type="ECO:0000256" key="1">
    <source>
        <dbReference type="ARBA" id="ARBA00007637"/>
    </source>
</evidence>
<comment type="similarity">
    <text evidence="1">Belongs to the NAD(P)-dependent epimerase/dehydratase family.</text>
</comment>
<proteinExistence type="inferred from homology"/>